<dbReference type="Proteomes" id="UP000241462">
    <property type="component" value="Unassembled WGS sequence"/>
</dbReference>
<name>A0A2T3A906_9PEZI</name>
<accession>A0A2T3A906</accession>
<keyword evidence="2" id="KW-0732">Signal</keyword>
<proteinExistence type="predicted"/>
<evidence type="ECO:0000313" key="3">
    <source>
        <dbReference type="EMBL" id="PSR85918.1"/>
    </source>
</evidence>
<evidence type="ECO:0000256" key="2">
    <source>
        <dbReference type="SAM" id="SignalP"/>
    </source>
</evidence>
<reference evidence="3 4" key="1">
    <citation type="journal article" date="2018" name="Mycol. Prog.">
        <title>Coniella lustricola, a new species from submerged detritus.</title>
        <authorList>
            <person name="Raudabaugh D.B."/>
            <person name="Iturriaga T."/>
            <person name="Carver A."/>
            <person name="Mondo S."/>
            <person name="Pangilinan J."/>
            <person name="Lipzen A."/>
            <person name="He G."/>
            <person name="Amirebrahimi M."/>
            <person name="Grigoriev I.V."/>
            <person name="Miller A.N."/>
        </authorList>
    </citation>
    <scope>NUCLEOTIDE SEQUENCE [LARGE SCALE GENOMIC DNA]</scope>
    <source>
        <strain evidence="3 4">B22-T-1</strain>
    </source>
</reference>
<feature type="signal peptide" evidence="2">
    <location>
        <begin position="1"/>
        <end position="22"/>
    </location>
</feature>
<feature type="region of interest" description="Disordered" evidence="1">
    <location>
        <begin position="103"/>
        <end position="123"/>
    </location>
</feature>
<evidence type="ECO:0000313" key="4">
    <source>
        <dbReference type="Proteomes" id="UP000241462"/>
    </source>
</evidence>
<evidence type="ECO:0000256" key="1">
    <source>
        <dbReference type="SAM" id="MobiDB-lite"/>
    </source>
</evidence>
<gene>
    <name evidence="3" type="ORF">BD289DRAFT_453069</name>
</gene>
<organism evidence="3 4">
    <name type="scientific">Coniella lustricola</name>
    <dbReference type="NCBI Taxonomy" id="2025994"/>
    <lineage>
        <taxon>Eukaryota</taxon>
        <taxon>Fungi</taxon>
        <taxon>Dikarya</taxon>
        <taxon>Ascomycota</taxon>
        <taxon>Pezizomycotina</taxon>
        <taxon>Sordariomycetes</taxon>
        <taxon>Sordariomycetidae</taxon>
        <taxon>Diaporthales</taxon>
        <taxon>Schizoparmaceae</taxon>
        <taxon>Coniella</taxon>
    </lineage>
</organism>
<protein>
    <submittedName>
        <fullName evidence="3">Uncharacterized protein</fullName>
    </submittedName>
</protein>
<keyword evidence="4" id="KW-1185">Reference proteome</keyword>
<feature type="chain" id="PRO_5015449044" evidence="2">
    <location>
        <begin position="23"/>
        <end position="123"/>
    </location>
</feature>
<feature type="compositionally biased region" description="Basic and acidic residues" evidence="1">
    <location>
        <begin position="113"/>
        <end position="123"/>
    </location>
</feature>
<dbReference type="AlphaFoldDB" id="A0A2T3A906"/>
<dbReference type="EMBL" id="KZ678436">
    <property type="protein sequence ID" value="PSR85918.1"/>
    <property type="molecule type" value="Genomic_DNA"/>
</dbReference>
<sequence>MRLTLGPVWLLTPLVLLRGAHRQLGGAKETADITTSIRQAARAVRVRDSRSKFLASTKTAAYDATRPLQRGEFGFYEYEHDCPWPQPTLVRKVKGSHMLGLRANRADVGTQRPVKEETEKANK</sequence>
<dbReference type="InParanoid" id="A0A2T3A906"/>